<name>A0ABQ5V404_9PROT</name>
<dbReference type="EMBL" id="BSNJ01000005">
    <property type="protein sequence ID" value="GLQ21699.1"/>
    <property type="molecule type" value="Genomic_DNA"/>
</dbReference>
<protein>
    <submittedName>
        <fullName evidence="1">Uncharacterized protein</fullName>
    </submittedName>
</protein>
<evidence type="ECO:0000313" key="1">
    <source>
        <dbReference type="EMBL" id="GLQ21699.1"/>
    </source>
</evidence>
<reference evidence="1" key="2">
    <citation type="submission" date="2023-01" db="EMBL/GenBank/DDBJ databases">
        <title>Draft genome sequence of Algimonas porphyrae strain NBRC 108216.</title>
        <authorList>
            <person name="Sun Q."/>
            <person name="Mori K."/>
        </authorList>
    </citation>
    <scope>NUCLEOTIDE SEQUENCE</scope>
    <source>
        <strain evidence="1">NBRC 108216</strain>
    </source>
</reference>
<sequence length="96" mass="11191">MDYCKLYAEAGAHWQERGVSDALRNMSTFSDHMKRFGYKHMPKLLLIEDVDRETVRVHFKKGFLSSRPALPAMNVSKNYAGGRIELLRDIYPAMRR</sequence>
<reference evidence="1" key="1">
    <citation type="journal article" date="2014" name="Int. J. Syst. Evol. Microbiol.">
        <title>Complete genome of a new Firmicutes species belonging to the dominant human colonic microbiota ('Ruminococcus bicirculans') reveals two chromosomes and a selective capacity to utilize plant glucans.</title>
        <authorList>
            <consortium name="NISC Comparative Sequencing Program"/>
            <person name="Wegmann U."/>
            <person name="Louis P."/>
            <person name="Goesmann A."/>
            <person name="Henrissat B."/>
            <person name="Duncan S.H."/>
            <person name="Flint H.J."/>
        </authorList>
    </citation>
    <scope>NUCLEOTIDE SEQUENCE</scope>
    <source>
        <strain evidence="1">NBRC 108216</strain>
    </source>
</reference>
<comment type="caution">
    <text evidence="1">The sequence shown here is derived from an EMBL/GenBank/DDBJ whole genome shotgun (WGS) entry which is preliminary data.</text>
</comment>
<dbReference type="Proteomes" id="UP001161390">
    <property type="component" value="Unassembled WGS sequence"/>
</dbReference>
<gene>
    <name evidence="1" type="ORF">GCM10007854_26540</name>
</gene>
<keyword evidence="2" id="KW-1185">Reference proteome</keyword>
<organism evidence="1 2">
    <name type="scientific">Algimonas porphyrae</name>
    <dbReference type="NCBI Taxonomy" id="1128113"/>
    <lineage>
        <taxon>Bacteria</taxon>
        <taxon>Pseudomonadati</taxon>
        <taxon>Pseudomonadota</taxon>
        <taxon>Alphaproteobacteria</taxon>
        <taxon>Maricaulales</taxon>
        <taxon>Robiginitomaculaceae</taxon>
        <taxon>Algimonas</taxon>
    </lineage>
</organism>
<accession>A0ABQ5V404</accession>
<evidence type="ECO:0000313" key="2">
    <source>
        <dbReference type="Proteomes" id="UP001161390"/>
    </source>
</evidence>
<proteinExistence type="predicted"/>
<dbReference type="RefSeq" id="WP_284373512.1">
    <property type="nucleotide sequence ID" value="NZ_BSNJ01000005.1"/>
</dbReference>